<dbReference type="PROSITE" id="PS00028">
    <property type="entry name" value="ZINC_FINGER_C2H2_1"/>
    <property type="match status" value="5"/>
</dbReference>
<dbReference type="InterPro" id="IPR036236">
    <property type="entry name" value="Znf_C2H2_sf"/>
</dbReference>
<evidence type="ECO:0000256" key="5">
    <source>
        <dbReference type="PROSITE-ProRule" id="PRU00042"/>
    </source>
</evidence>
<dbReference type="Gene3D" id="3.30.160.60">
    <property type="entry name" value="Classic Zinc Finger"/>
    <property type="match status" value="4"/>
</dbReference>
<gene>
    <name evidence="7" type="ORF">BINO364_LOCUS15605</name>
</gene>
<feature type="non-terminal residue" evidence="7">
    <location>
        <position position="304"/>
    </location>
</feature>
<keyword evidence="8" id="KW-1185">Reference proteome</keyword>
<evidence type="ECO:0000313" key="7">
    <source>
        <dbReference type="EMBL" id="CAH0730641.1"/>
    </source>
</evidence>
<keyword evidence="2" id="KW-0677">Repeat</keyword>
<dbReference type="Proteomes" id="UP000838878">
    <property type="component" value="Chromosome 8"/>
</dbReference>
<feature type="domain" description="C2H2-type" evidence="6">
    <location>
        <begin position="268"/>
        <end position="296"/>
    </location>
</feature>
<keyword evidence="1" id="KW-0479">Metal-binding</keyword>
<reference evidence="7" key="1">
    <citation type="submission" date="2021-12" db="EMBL/GenBank/DDBJ databases">
        <authorList>
            <person name="Martin H S."/>
        </authorList>
    </citation>
    <scope>NUCLEOTIDE SEQUENCE</scope>
</reference>
<evidence type="ECO:0000313" key="8">
    <source>
        <dbReference type="Proteomes" id="UP000838878"/>
    </source>
</evidence>
<feature type="domain" description="C2H2-type" evidence="6">
    <location>
        <begin position="104"/>
        <end position="132"/>
    </location>
</feature>
<feature type="domain" description="C2H2-type" evidence="6">
    <location>
        <begin position="170"/>
        <end position="198"/>
    </location>
</feature>
<accession>A0A8J9V1V1</accession>
<dbReference type="Pfam" id="PF00096">
    <property type="entry name" value="zf-C2H2"/>
    <property type="match status" value="3"/>
</dbReference>
<protein>
    <recommendedName>
        <fullName evidence="6">C2H2-type domain-containing protein</fullName>
    </recommendedName>
</protein>
<dbReference type="GO" id="GO:0008270">
    <property type="term" value="F:zinc ion binding"/>
    <property type="evidence" value="ECO:0007669"/>
    <property type="project" value="UniProtKB-KW"/>
</dbReference>
<evidence type="ECO:0000256" key="3">
    <source>
        <dbReference type="ARBA" id="ARBA00022771"/>
    </source>
</evidence>
<dbReference type="PANTHER" id="PTHR24379">
    <property type="entry name" value="KRAB AND ZINC FINGER DOMAIN-CONTAINING"/>
    <property type="match status" value="1"/>
</dbReference>
<organism evidence="7 8">
    <name type="scientific">Brenthis ino</name>
    <name type="common">lesser marbled fritillary</name>
    <dbReference type="NCBI Taxonomy" id="405034"/>
    <lineage>
        <taxon>Eukaryota</taxon>
        <taxon>Metazoa</taxon>
        <taxon>Ecdysozoa</taxon>
        <taxon>Arthropoda</taxon>
        <taxon>Hexapoda</taxon>
        <taxon>Insecta</taxon>
        <taxon>Pterygota</taxon>
        <taxon>Neoptera</taxon>
        <taxon>Endopterygota</taxon>
        <taxon>Lepidoptera</taxon>
        <taxon>Glossata</taxon>
        <taxon>Ditrysia</taxon>
        <taxon>Papilionoidea</taxon>
        <taxon>Nymphalidae</taxon>
        <taxon>Heliconiinae</taxon>
        <taxon>Argynnini</taxon>
        <taxon>Brenthis</taxon>
    </lineage>
</organism>
<dbReference type="InterPro" id="IPR013087">
    <property type="entry name" value="Znf_C2H2_type"/>
</dbReference>
<feature type="domain" description="C2H2-type" evidence="6">
    <location>
        <begin position="210"/>
        <end position="238"/>
    </location>
</feature>
<evidence type="ECO:0000259" key="6">
    <source>
        <dbReference type="PROSITE" id="PS50157"/>
    </source>
</evidence>
<dbReference type="SUPFAM" id="SSF57667">
    <property type="entry name" value="beta-beta-alpha zinc fingers"/>
    <property type="match status" value="2"/>
</dbReference>
<dbReference type="GO" id="GO:0005634">
    <property type="term" value="C:nucleus"/>
    <property type="evidence" value="ECO:0007669"/>
    <property type="project" value="TreeGrafter"/>
</dbReference>
<dbReference type="EMBL" id="OV170228">
    <property type="protein sequence ID" value="CAH0730641.1"/>
    <property type="molecule type" value="Genomic_DNA"/>
</dbReference>
<feature type="domain" description="C2H2-type" evidence="6">
    <location>
        <begin position="238"/>
        <end position="266"/>
    </location>
</feature>
<dbReference type="PANTHER" id="PTHR24379:SF127">
    <property type="entry name" value="BLOODY FINGERS-RELATED"/>
    <property type="match status" value="1"/>
</dbReference>
<dbReference type="GO" id="GO:0000981">
    <property type="term" value="F:DNA-binding transcription factor activity, RNA polymerase II-specific"/>
    <property type="evidence" value="ECO:0007669"/>
    <property type="project" value="TreeGrafter"/>
</dbReference>
<dbReference type="OrthoDB" id="428658at2759"/>
<dbReference type="AlphaFoldDB" id="A0A8J9V1V1"/>
<dbReference type="PROSITE" id="PS50157">
    <property type="entry name" value="ZINC_FINGER_C2H2_2"/>
    <property type="match status" value="5"/>
</dbReference>
<evidence type="ECO:0000256" key="4">
    <source>
        <dbReference type="ARBA" id="ARBA00022833"/>
    </source>
</evidence>
<dbReference type="GO" id="GO:0000977">
    <property type="term" value="F:RNA polymerase II transcription regulatory region sequence-specific DNA binding"/>
    <property type="evidence" value="ECO:0007669"/>
    <property type="project" value="TreeGrafter"/>
</dbReference>
<name>A0A8J9V1V1_9NEOP</name>
<sequence>MNLESVVEIKQEKDDCVEDKNDNYLRMGFDINVKVEDEAEIDEDWCVQNLLAAEEFEQSINYNDLKKDTLQTCIVCLQFFTNSYSLCKHNLTHLIVPLIRRNFFICNDCPSFFSKKIDLENHIILSHITKKKSEETRITKRKHTCEICSKTYTYKSWFSHMQEVHGQLKLKCDKCNVTFKCERYLKRHKLYIHDGLRPSWRYHNIQSDEVECSECSKKFCNKHSLTAHIRNCHSKENHRCKICKSVFKSKTYLMVHMRRVHYNDGKFHSCDICGKMFKSPRYVNIHIKNSHSSKAQLARALKCK</sequence>
<dbReference type="SMART" id="SM00355">
    <property type="entry name" value="ZnF_C2H2"/>
    <property type="match status" value="7"/>
</dbReference>
<evidence type="ECO:0000256" key="2">
    <source>
        <dbReference type="ARBA" id="ARBA00022737"/>
    </source>
</evidence>
<keyword evidence="4" id="KW-0862">Zinc</keyword>
<proteinExistence type="predicted"/>
<evidence type="ECO:0000256" key="1">
    <source>
        <dbReference type="ARBA" id="ARBA00022723"/>
    </source>
</evidence>
<keyword evidence="3 5" id="KW-0863">Zinc-finger</keyword>